<feature type="region of interest" description="Disordered" evidence="1">
    <location>
        <begin position="1"/>
        <end position="37"/>
    </location>
</feature>
<keyword evidence="3" id="KW-1185">Reference proteome</keyword>
<gene>
    <name evidence="2" type="ORF">PoB_000109400</name>
</gene>
<dbReference type="AlphaFoldDB" id="A0AAV3XXV1"/>
<proteinExistence type="predicted"/>
<comment type="caution">
    <text evidence="2">The sequence shown here is derived from an EMBL/GenBank/DDBJ whole genome shotgun (WGS) entry which is preliminary data.</text>
</comment>
<sequence>MKTRIGKGWRDENSEKEMERKIKPGKRKGGPSRDQQAVGNCQLVAREEPHHCHVDFNKNNHHTFLLVNVTAR</sequence>
<feature type="compositionally biased region" description="Basic and acidic residues" evidence="1">
    <location>
        <begin position="8"/>
        <end position="22"/>
    </location>
</feature>
<evidence type="ECO:0000313" key="2">
    <source>
        <dbReference type="EMBL" id="GFN74588.1"/>
    </source>
</evidence>
<dbReference type="EMBL" id="BLXT01000140">
    <property type="protein sequence ID" value="GFN74588.1"/>
    <property type="molecule type" value="Genomic_DNA"/>
</dbReference>
<evidence type="ECO:0000256" key="1">
    <source>
        <dbReference type="SAM" id="MobiDB-lite"/>
    </source>
</evidence>
<organism evidence="2 3">
    <name type="scientific">Plakobranchus ocellatus</name>
    <dbReference type="NCBI Taxonomy" id="259542"/>
    <lineage>
        <taxon>Eukaryota</taxon>
        <taxon>Metazoa</taxon>
        <taxon>Spiralia</taxon>
        <taxon>Lophotrochozoa</taxon>
        <taxon>Mollusca</taxon>
        <taxon>Gastropoda</taxon>
        <taxon>Heterobranchia</taxon>
        <taxon>Euthyneura</taxon>
        <taxon>Panpulmonata</taxon>
        <taxon>Sacoglossa</taxon>
        <taxon>Placobranchoidea</taxon>
        <taxon>Plakobranchidae</taxon>
        <taxon>Plakobranchus</taxon>
    </lineage>
</organism>
<reference evidence="2 3" key="1">
    <citation type="journal article" date="2021" name="Elife">
        <title>Chloroplast acquisition without the gene transfer in kleptoplastic sea slugs, Plakobranchus ocellatus.</title>
        <authorList>
            <person name="Maeda T."/>
            <person name="Takahashi S."/>
            <person name="Yoshida T."/>
            <person name="Shimamura S."/>
            <person name="Takaki Y."/>
            <person name="Nagai Y."/>
            <person name="Toyoda A."/>
            <person name="Suzuki Y."/>
            <person name="Arimoto A."/>
            <person name="Ishii H."/>
            <person name="Satoh N."/>
            <person name="Nishiyama T."/>
            <person name="Hasebe M."/>
            <person name="Maruyama T."/>
            <person name="Minagawa J."/>
            <person name="Obokata J."/>
            <person name="Shigenobu S."/>
        </authorList>
    </citation>
    <scope>NUCLEOTIDE SEQUENCE [LARGE SCALE GENOMIC DNA]</scope>
</reference>
<protein>
    <submittedName>
        <fullName evidence="2">Uncharacterized protein</fullName>
    </submittedName>
</protein>
<dbReference type="Proteomes" id="UP000735302">
    <property type="component" value="Unassembled WGS sequence"/>
</dbReference>
<accession>A0AAV3XXV1</accession>
<name>A0AAV3XXV1_9GAST</name>
<evidence type="ECO:0000313" key="3">
    <source>
        <dbReference type="Proteomes" id="UP000735302"/>
    </source>
</evidence>